<dbReference type="InterPro" id="IPR022749">
    <property type="entry name" value="D12N6_MeTrfase_N"/>
</dbReference>
<gene>
    <name evidence="10" type="ORF">F4561_001489</name>
</gene>
<evidence type="ECO:0000313" key="10">
    <source>
        <dbReference type="EMBL" id="MBB4930669.1"/>
    </source>
</evidence>
<dbReference type="Pfam" id="PF12161">
    <property type="entry name" value="HsdM_N"/>
    <property type="match status" value="1"/>
</dbReference>
<dbReference type="Gene3D" id="1.20.1260.30">
    <property type="match status" value="1"/>
</dbReference>
<dbReference type="GO" id="GO:0009007">
    <property type="term" value="F:site-specific DNA-methyltransferase (adenine-specific) activity"/>
    <property type="evidence" value="ECO:0007669"/>
    <property type="project" value="UniProtKB-EC"/>
</dbReference>
<evidence type="ECO:0000256" key="3">
    <source>
        <dbReference type="ARBA" id="ARBA00022603"/>
    </source>
</evidence>
<dbReference type="Pfam" id="PF02384">
    <property type="entry name" value="N6_Mtase"/>
    <property type="match status" value="1"/>
</dbReference>
<dbReference type="InterPro" id="IPR003356">
    <property type="entry name" value="DNA_methylase_A-5"/>
</dbReference>
<evidence type="ECO:0000256" key="7">
    <source>
        <dbReference type="ARBA" id="ARBA00047942"/>
    </source>
</evidence>
<feature type="domain" description="N6 adenine-specific DNA methyltransferase N-terminal" evidence="9">
    <location>
        <begin position="11"/>
        <end position="141"/>
    </location>
</feature>
<evidence type="ECO:0000313" key="11">
    <source>
        <dbReference type="Proteomes" id="UP000523007"/>
    </source>
</evidence>
<comment type="catalytic activity">
    <reaction evidence="7">
        <text>a 2'-deoxyadenosine in DNA + S-adenosyl-L-methionine = an N(6)-methyl-2'-deoxyadenosine in DNA + S-adenosyl-L-homocysteine + H(+)</text>
        <dbReference type="Rhea" id="RHEA:15197"/>
        <dbReference type="Rhea" id="RHEA-COMP:12418"/>
        <dbReference type="Rhea" id="RHEA-COMP:12419"/>
        <dbReference type="ChEBI" id="CHEBI:15378"/>
        <dbReference type="ChEBI" id="CHEBI:57856"/>
        <dbReference type="ChEBI" id="CHEBI:59789"/>
        <dbReference type="ChEBI" id="CHEBI:90615"/>
        <dbReference type="ChEBI" id="CHEBI:90616"/>
        <dbReference type="EC" id="2.1.1.72"/>
    </reaction>
</comment>
<accession>A0A7W7REY8</accession>
<dbReference type="Gene3D" id="3.40.50.150">
    <property type="entry name" value="Vaccinia Virus protein VP39"/>
    <property type="match status" value="1"/>
</dbReference>
<dbReference type="InterPro" id="IPR029063">
    <property type="entry name" value="SAM-dependent_MTases_sf"/>
</dbReference>
<organism evidence="10 11">
    <name type="scientific">Lipingzhangella halophila</name>
    <dbReference type="NCBI Taxonomy" id="1783352"/>
    <lineage>
        <taxon>Bacteria</taxon>
        <taxon>Bacillati</taxon>
        <taxon>Actinomycetota</taxon>
        <taxon>Actinomycetes</taxon>
        <taxon>Streptosporangiales</taxon>
        <taxon>Nocardiopsidaceae</taxon>
        <taxon>Lipingzhangella</taxon>
    </lineage>
</organism>
<dbReference type="CDD" id="cd02440">
    <property type="entry name" value="AdoMet_MTases"/>
    <property type="match status" value="1"/>
</dbReference>
<evidence type="ECO:0000256" key="2">
    <source>
        <dbReference type="ARBA" id="ARBA00011900"/>
    </source>
</evidence>
<dbReference type="PANTHER" id="PTHR42933">
    <property type="entry name" value="SLR6095 PROTEIN"/>
    <property type="match status" value="1"/>
</dbReference>
<dbReference type="SUPFAM" id="SSF53335">
    <property type="entry name" value="S-adenosyl-L-methionine-dependent methyltransferases"/>
    <property type="match status" value="1"/>
</dbReference>
<dbReference type="GO" id="GO:0009307">
    <property type="term" value="P:DNA restriction-modification system"/>
    <property type="evidence" value="ECO:0007669"/>
    <property type="project" value="UniProtKB-KW"/>
</dbReference>
<sequence>MSDTLTQLPTRIWSVADLLRGNFKVSEYGRIVLPFTVLRRLDCVLASTRRDVLAPAEALGDDRNPDQHAELRSASQYLFYNTSAIALADVANAPRNAAHSLLEYVGGFSPNVRKVIEGFQFEHTIWRLNDAEILTKTLDHFLALDLGPALTSREMGHIFEELVRRFDDQASETSGEHTTPHDVGRLAAALLAESDPTRHVPGPVRKVYDPACGTGGMLGEAADHILSETSQARVLRYGQELNPESWAVASSARLMSGDDPDRIKLGNVLVEDRFPDERFDYLLAHPPFGIEWRTSAEAVHTEYEQLGYEGRFGAGLPRINDGSLLFLQHMLAKMKPVDDFGRGGSRVAVLFTASPMRAGSAGSGESEIRRWIVENDLLEGIVALPDQLFHNTGIDTYLWILTNRKRNNRQSRVVLVKAQDHWQKMRRTVGSKRKYLGPDQIANIVRLYGEASSTTAPSSSPRDRVHVVHNQDLLYREITIEHPLRLRFQLTQEGLDQLAGLRRVQQADDPEALLSALDELIGTTWDTKAEAFTALRHAVRAVGQSWPQGTAFEKAVRKAIGVRDDAGEVQRLRAGPEPDPELRDRVVLQLQDDPDEYLRNKILPHTSGAWINNDKERLGCAIPPSQFYLAELDGPFEPLRNFVEQETRRVKLHRPKPDEERPDPPKHLIASYLHSVDSVLDLPDAELDDSEMTPCSGGDLVGRVGNWRLLPPNFGDAVTSQIVLHPVQGHSRVLCEWLNYRNDNAAVPLARDILDTPVPVDLVIDGEVDSLLDDVQENRRALRDAVEGTLPNVFAGTATVSEDIRTATRFIAREARLAEQLIRPLNDPVSRAESSYPFHISALARRYRVSTHPSEQKDGLLKLGEGIARTLGLLALSELITLRGFTNNLRGNFYNGATFATWTRLLDQLLSNVGTPRLPELAELQEQTTRTLLEQIKDFRNRSHHSQGIRRDHELSDEVELLEPLVLSALSSVNWLSDANWLWVERCEYVDESSFRIVGSRLHGSHPSWELLDWSTAHPLRPERVYVHSTRAVKPVDLWPLATVDLCTDCRTRELFLLDRVQGDQVILHSLEEHSLKISYSTTRGTGGKNP</sequence>
<keyword evidence="5" id="KW-0949">S-adenosyl-L-methionine</keyword>
<dbReference type="Proteomes" id="UP000523007">
    <property type="component" value="Unassembled WGS sequence"/>
</dbReference>
<feature type="domain" description="DNA methylase adenine-specific" evidence="8">
    <location>
        <begin position="155"/>
        <end position="453"/>
    </location>
</feature>
<dbReference type="PANTHER" id="PTHR42933:SF3">
    <property type="entry name" value="TYPE I RESTRICTION ENZYME MJAVIII METHYLASE SUBUNIT"/>
    <property type="match status" value="1"/>
</dbReference>
<dbReference type="PRINTS" id="PR00507">
    <property type="entry name" value="N12N6MTFRASE"/>
</dbReference>
<keyword evidence="4 10" id="KW-0808">Transferase</keyword>
<evidence type="ECO:0000259" key="8">
    <source>
        <dbReference type="Pfam" id="PF02384"/>
    </source>
</evidence>
<dbReference type="EC" id="2.1.1.72" evidence="2"/>
<name>A0A7W7REY8_9ACTN</name>
<comment type="similarity">
    <text evidence="1">Belongs to the N(4)/N(6)-methyltransferase family.</text>
</comment>
<protein>
    <recommendedName>
        <fullName evidence="2">site-specific DNA-methyltransferase (adenine-specific)</fullName>
        <ecNumber evidence="2">2.1.1.72</ecNumber>
    </recommendedName>
</protein>
<comment type="caution">
    <text evidence="10">The sequence shown here is derived from an EMBL/GenBank/DDBJ whole genome shotgun (WGS) entry which is preliminary data.</text>
</comment>
<keyword evidence="3 10" id="KW-0489">Methyltransferase</keyword>
<dbReference type="AlphaFoldDB" id="A0A7W7REY8"/>
<evidence type="ECO:0000259" key="9">
    <source>
        <dbReference type="Pfam" id="PF12161"/>
    </source>
</evidence>
<evidence type="ECO:0000256" key="1">
    <source>
        <dbReference type="ARBA" id="ARBA00006594"/>
    </source>
</evidence>
<evidence type="ECO:0000256" key="6">
    <source>
        <dbReference type="ARBA" id="ARBA00022747"/>
    </source>
</evidence>
<reference evidence="10 11" key="1">
    <citation type="submission" date="2020-08" db="EMBL/GenBank/DDBJ databases">
        <title>Sequencing the genomes of 1000 actinobacteria strains.</title>
        <authorList>
            <person name="Klenk H.-P."/>
        </authorList>
    </citation>
    <scope>NUCLEOTIDE SEQUENCE [LARGE SCALE GENOMIC DNA]</scope>
    <source>
        <strain evidence="10 11">DSM 102030</strain>
    </source>
</reference>
<evidence type="ECO:0000256" key="5">
    <source>
        <dbReference type="ARBA" id="ARBA00022691"/>
    </source>
</evidence>
<evidence type="ECO:0000256" key="4">
    <source>
        <dbReference type="ARBA" id="ARBA00022679"/>
    </source>
</evidence>
<keyword evidence="11" id="KW-1185">Reference proteome</keyword>
<dbReference type="GO" id="GO:0003677">
    <property type="term" value="F:DNA binding"/>
    <property type="evidence" value="ECO:0007669"/>
    <property type="project" value="InterPro"/>
</dbReference>
<dbReference type="GO" id="GO:0032259">
    <property type="term" value="P:methylation"/>
    <property type="evidence" value="ECO:0007669"/>
    <property type="project" value="UniProtKB-KW"/>
</dbReference>
<dbReference type="InterPro" id="IPR051537">
    <property type="entry name" value="DNA_Adenine_Mtase"/>
</dbReference>
<dbReference type="InterPro" id="IPR038333">
    <property type="entry name" value="T1MK-like_N_sf"/>
</dbReference>
<dbReference type="EMBL" id="JACHJT010000001">
    <property type="protein sequence ID" value="MBB4930669.1"/>
    <property type="molecule type" value="Genomic_DNA"/>
</dbReference>
<dbReference type="GO" id="GO:0008170">
    <property type="term" value="F:N-methyltransferase activity"/>
    <property type="evidence" value="ECO:0007669"/>
    <property type="project" value="InterPro"/>
</dbReference>
<proteinExistence type="inferred from homology"/>
<dbReference type="RefSeq" id="WP_184576011.1">
    <property type="nucleotide sequence ID" value="NZ_JACHJT010000001.1"/>
</dbReference>
<keyword evidence="6" id="KW-0680">Restriction system</keyword>